<keyword evidence="1" id="KW-0479">Metal-binding</keyword>
<dbReference type="Proteomes" id="UP001153737">
    <property type="component" value="Chromosome 6"/>
</dbReference>
<evidence type="ECO:0000256" key="2">
    <source>
        <dbReference type="ARBA" id="ARBA00022771"/>
    </source>
</evidence>
<keyword evidence="6" id="KW-1185">Reference proteome</keyword>
<accession>A0A9N9SKB1</accession>
<dbReference type="AlphaFoldDB" id="A0A9N9SKB1"/>
<evidence type="ECO:0000259" key="4">
    <source>
        <dbReference type="Pfam" id="PF04500"/>
    </source>
</evidence>
<organism evidence="5 6">
    <name type="scientific">Phaedon cochleariae</name>
    <name type="common">Mustard beetle</name>
    <dbReference type="NCBI Taxonomy" id="80249"/>
    <lineage>
        <taxon>Eukaryota</taxon>
        <taxon>Metazoa</taxon>
        <taxon>Ecdysozoa</taxon>
        <taxon>Arthropoda</taxon>
        <taxon>Hexapoda</taxon>
        <taxon>Insecta</taxon>
        <taxon>Pterygota</taxon>
        <taxon>Neoptera</taxon>
        <taxon>Endopterygota</taxon>
        <taxon>Coleoptera</taxon>
        <taxon>Polyphaga</taxon>
        <taxon>Cucujiformia</taxon>
        <taxon>Chrysomeloidea</taxon>
        <taxon>Chrysomelidae</taxon>
        <taxon>Chrysomelinae</taxon>
        <taxon>Chrysomelini</taxon>
        <taxon>Phaedon</taxon>
    </lineage>
</organism>
<feature type="domain" description="FLYWCH-type" evidence="4">
    <location>
        <begin position="7"/>
        <end position="62"/>
    </location>
</feature>
<dbReference type="Gene3D" id="2.20.25.240">
    <property type="match status" value="1"/>
</dbReference>
<keyword evidence="2" id="KW-0863">Zinc-finger</keyword>
<proteinExistence type="predicted"/>
<dbReference type="EMBL" id="OU896712">
    <property type="protein sequence ID" value="CAG9822906.1"/>
    <property type="molecule type" value="Genomic_DNA"/>
</dbReference>
<gene>
    <name evidence="5" type="ORF">PHAECO_LOCUS10434</name>
</gene>
<dbReference type="OrthoDB" id="194775at2759"/>
<reference evidence="5" key="1">
    <citation type="submission" date="2022-01" db="EMBL/GenBank/DDBJ databases">
        <authorList>
            <person name="King R."/>
        </authorList>
    </citation>
    <scope>NUCLEOTIDE SEQUENCE</scope>
</reference>
<sequence length="99" mass="11395">MCYKQMRSCFFVDGYSYSVAYRNNGKTYFSCSARRSSNCRARAYIPPGAEHDELVLTKEHSHPPDFFLEKKNKIWNIIKQFAITLPGTTAQVYNSVVSL</sequence>
<evidence type="ECO:0000256" key="1">
    <source>
        <dbReference type="ARBA" id="ARBA00022723"/>
    </source>
</evidence>
<evidence type="ECO:0000256" key="3">
    <source>
        <dbReference type="ARBA" id="ARBA00022833"/>
    </source>
</evidence>
<protein>
    <recommendedName>
        <fullName evidence="4">FLYWCH-type domain-containing protein</fullName>
    </recommendedName>
</protein>
<evidence type="ECO:0000313" key="5">
    <source>
        <dbReference type="EMBL" id="CAG9822906.1"/>
    </source>
</evidence>
<evidence type="ECO:0000313" key="6">
    <source>
        <dbReference type="Proteomes" id="UP001153737"/>
    </source>
</evidence>
<name>A0A9N9SKB1_PHACE</name>
<reference evidence="5" key="2">
    <citation type="submission" date="2022-10" db="EMBL/GenBank/DDBJ databases">
        <authorList>
            <consortium name="ENA_rothamsted_submissions"/>
            <consortium name="culmorum"/>
            <person name="King R."/>
        </authorList>
    </citation>
    <scope>NUCLEOTIDE SEQUENCE</scope>
</reference>
<dbReference type="Pfam" id="PF04500">
    <property type="entry name" value="FLYWCH"/>
    <property type="match status" value="1"/>
</dbReference>
<dbReference type="InterPro" id="IPR007588">
    <property type="entry name" value="Znf_FLYWCH"/>
</dbReference>
<keyword evidence="3" id="KW-0862">Zinc</keyword>
<dbReference type="GO" id="GO:0008270">
    <property type="term" value="F:zinc ion binding"/>
    <property type="evidence" value="ECO:0007669"/>
    <property type="project" value="UniProtKB-KW"/>
</dbReference>